<accession>A0A090WZN6</accession>
<gene>
    <name evidence="1" type="ORF">JCM19274_1510</name>
</gene>
<dbReference type="RefSeq" id="WP_042499203.1">
    <property type="nucleotide sequence ID" value="NZ_BBNU01000012.1"/>
</dbReference>
<organism evidence="1 2">
    <name type="scientific">Algibacter lectus</name>
    <dbReference type="NCBI Taxonomy" id="221126"/>
    <lineage>
        <taxon>Bacteria</taxon>
        <taxon>Pseudomonadati</taxon>
        <taxon>Bacteroidota</taxon>
        <taxon>Flavobacteriia</taxon>
        <taxon>Flavobacteriales</taxon>
        <taxon>Flavobacteriaceae</taxon>
        <taxon>Algibacter</taxon>
    </lineage>
</organism>
<name>A0A090WZN6_9FLAO</name>
<dbReference type="Proteomes" id="UP000029643">
    <property type="component" value="Unassembled WGS sequence"/>
</dbReference>
<protein>
    <submittedName>
        <fullName evidence="1">Uncharacterized protein</fullName>
    </submittedName>
</protein>
<proteinExistence type="predicted"/>
<evidence type="ECO:0000313" key="2">
    <source>
        <dbReference type="Proteomes" id="UP000029643"/>
    </source>
</evidence>
<dbReference type="EMBL" id="BBNU01000012">
    <property type="protein sequence ID" value="GAL80884.1"/>
    <property type="molecule type" value="Genomic_DNA"/>
</dbReference>
<reference evidence="1" key="1">
    <citation type="journal article" date="2014" name="Genome Announc.">
        <title>Draft Genome Sequences of Marine Flavobacterium Algibacter lectus Strains SS8 and NR4.</title>
        <authorList>
            <person name="Takatani N."/>
            <person name="Nakanishi M."/>
            <person name="Meirelles P."/>
            <person name="Mino S."/>
            <person name="Suda W."/>
            <person name="Oshima K."/>
            <person name="Hattori M."/>
            <person name="Ohkuma M."/>
            <person name="Hosokawa M."/>
            <person name="Miyashita K."/>
            <person name="Thompson F.L."/>
            <person name="Niwa A."/>
            <person name="Sawabe T."/>
            <person name="Sawabe T."/>
        </authorList>
    </citation>
    <scope>NUCLEOTIDE SEQUENCE [LARGE SCALE GENOMIC DNA]</scope>
    <source>
        <strain evidence="1">JCM 19274</strain>
    </source>
</reference>
<comment type="caution">
    <text evidence="1">The sequence shown here is derived from an EMBL/GenBank/DDBJ whole genome shotgun (WGS) entry which is preliminary data.</text>
</comment>
<sequence>MSFSNRKFDFYILFGDNPKSGFLWTKEFWTSKTEPLLNQILDLSVNKIETGLKVLEYDFKNTTDKYRGGELKFGQLKWDKKSHNKWILEKMTPNCLRILNLGHQNGQFAKKMINLQMFLLLSGMKDI</sequence>
<dbReference type="AlphaFoldDB" id="A0A090WZN6"/>
<evidence type="ECO:0000313" key="1">
    <source>
        <dbReference type="EMBL" id="GAL80884.1"/>
    </source>
</evidence>